<evidence type="ECO:0000313" key="13">
    <source>
        <dbReference type="EMBL" id="CAF1388493.1"/>
    </source>
</evidence>
<comment type="similarity">
    <text evidence="2 10">Belongs to the cytochrome P450 family.</text>
</comment>
<accession>A0A815EAY0</accession>
<dbReference type="AlphaFoldDB" id="A0A815EAY0"/>
<dbReference type="PRINTS" id="PR00385">
    <property type="entry name" value="P450"/>
</dbReference>
<feature type="binding site" description="axial binding residue" evidence="9">
    <location>
        <position position="479"/>
    </location>
    <ligand>
        <name>heme</name>
        <dbReference type="ChEBI" id="CHEBI:30413"/>
    </ligand>
    <ligandPart>
        <name>Fe</name>
        <dbReference type="ChEBI" id="CHEBI:18248"/>
    </ligandPart>
</feature>
<dbReference type="PROSITE" id="PS00086">
    <property type="entry name" value="CYTOCHROME_P450"/>
    <property type="match status" value="1"/>
</dbReference>
<keyword evidence="5 10" id="KW-0560">Oxidoreductase</keyword>
<dbReference type="OrthoDB" id="2789670at2759"/>
<feature type="transmembrane region" description="Helical" evidence="11">
    <location>
        <begin position="227"/>
        <end position="245"/>
    </location>
</feature>
<keyword evidence="14" id="KW-1185">Reference proteome</keyword>
<keyword evidence="7 10" id="KW-0503">Monooxygenase</keyword>
<organism evidence="12 15">
    <name type="scientific">Adineta ricciae</name>
    <name type="common">Rotifer</name>
    <dbReference type="NCBI Taxonomy" id="249248"/>
    <lineage>
        <taxon>Eukaryota</taxon>
        <taxon>Metazoa</taxon>
        <taxon>Spiralia</taxon>
        <taxon>Gnathifera</taxon>
        <taxon>Rotifera</taxon>
        <taxon>Eurotatoria</taxon>
        <taxon>Bdelloidea</taxon>
        <taxon>Adinetida</taxon>
        <taxon>Adinetidae</taxon>
        <taxon>Adineta</taxon>
    </lineage>
</organism>
<evidence type="ECO:0000256" key="8">
    <source>
        <dbReference type="ARBA" id="ARBA00043906"/>
    </source>
</evidence>
<evidence type="ECO:0008006" key="16">
    <source>
        <dbReference type="Google" id="ProtNLM"/>
    </source>
</evidence>
<feature type="transmembrane region" description="Helical" evidence="11">
    <location>
        <begin position="578"/>
        <end position="609"/>
    </location>
</feature>
<dbReference type="FunFam" id="1.10.630.10:FF:000182">
    <property type="entry name" value="Cytochrome P450 3A4"/>
    <property type="match status" value="1"/>
</dbReference>
<reference evidence="12" key="1">
    <citation type="submission" date="2021-02" db="EMBL/GenBank/DDBJ databases">
        <authorList>
            <person name="Nowell W R."/>
        </authorList>
    </citation>
    <scope>NUCLEOTIDE SEQUENCE</scope>
</reference>
<name>A0A815EAY0_ADIRI</name>
<dbReference type="InterPro" id="IPR050705">
    <property type="entry name" value="Cytochrome_P450_3A"/>
</dbReference>
<dbReference type="EMBL" id="CAJNOJ010000223">
    <property type="protein sequence ID" value="CAF1309131.1"/>
    <property type="molecule type" value="Genomic_DNA"/>
</dbReference>
<dbReference type="GO" id="GO:0016705">
    <property type="term" value="F:oxidoreductase activity, acting on paired donors, with incorporation or reduction of molecular oxygen"/>
    <property type="evidence" value="ECO:0007669"/>
    <property type="project" value="InterPro"/>
</dbReference>
<comment type="function">
    <text evidence="8">Cytochromes P450 are a group of heme-thiolate monooxygenases. They oxidize a variety of structurally unrelated compounds, including steroids, fatty acids, and xenobiotics.</text>
</comment>
<dbReference type="PRINTS" id="PR00463">
    <property type="entry name" value="EP450I"/>
</dbReference>
<sequence>MMVLTYGLLTIIVALILVYIWSLKSCYDYFKQRGLPGPLPAFFFGHYRILWSLPDLSEQYRRWTQRYGSIYGLFEGTRPMYVVSDVEFLHEVYINQFALFNERSVPFLMKTVRGHQVHMFGASGSTWRRQRHVINPTFSAAKLKLMSSAIYRCIQSLVNKLEAIQEKREQFNIYELYRRLTMDVICHCAFGMDTDMQNDIDNAFLHKCKLAVHDNPERLPLTKLGNLMPFLIPVLLYIMMGQMLLGKLFRAILPKRLSPEIESVPALWILNQVETIINARKQASDNGKQHQIDLLQLMLDATMRDKAKVNSVEHSAPNNARLDSKTLHREEVGANILLFMIAGYDSISTALASCTYVIATNSNVQRKLQAEVDEQEWNEDGQLSYDAVMDMNYMDMFIREVLRMYPIATTATKRECNTTTTICGHEIQKGALIQPDILSIHYDQNLWGPEDPYEFVPERHYAKRHLMAYMSFGAGSRGCLGIRFAFMELKMVLSQLLHQYTVLPGEDIEKGFQHRETFLIQPDAVLTLSVTGIMRNISRAFDLTERLGSLSLKHETYTTEMDDVFGLLSSLVMTSRSLVALVCSLTFILIVVTIMINVTCGCQAIYQIISDGNDQFCSFRGFLLHAATGLLYHTLCVQALRSLIVVVFSAQRSLQSLLW</sequence>
<evidence type="ECO:0000256" key="10">
    <source>
        <dbReference type="RuleBase" id="RU000461"/>
    </source>
</evidence>
<evidence type="ECO:0000313" key="15">
    <source>
        <dbReference type="Proteomes" id="UP000663852"/>
    </source>
</evidence>
<keyword evidence="11" id="KW-0472">Membrane</keyword>
<dbReference type="EMBL" id="CAJNOR010003196">
    <property type="protein sequence ID" value="CAF1388493.1"/>
    <property type="molecule type" value="Genomic_DNA"/>
</dbReference>
<dbReference type="InterPro" id="IPR002401">
    <property type="entry name" value="Cyt_P450_E_grp-I"/>
</dbReference>
<dbReference type="Gene3D" id="1.10.630.10">
    <property type="entry name" value="Cytochrome P450"/>
    <property type="match status" value="1"/>
</dbReference>
<dbReference type="PANTHER" id="PTHR24302:SF15">
    <property type="entry name" value="FATTY-ACID PEROXYGENASE"/>
    <property type="match status" value="1"/>
</dbReference>
<protein>
    <recommendedName>
        <fullName evidence="16">Cytochrome P450</fullName>
    </recommendedName>
</protein>
<evidence type="ECO:0000256" key="7">
    <source>
        <dbReference type="ARBA" id="ARBA00023033"/>
    </source>
</evidence>
<gene>
    <name evidence="12" type="ORF">EDS130_LOCUS31039</name>
    <name evidence="13" type="ORF">XAT740_LOCUS33470</name>
</gene>
<keyword evidence="11" id="KW-0812">Transmembrane</keyword>
<comment type="caution">
    <text evidence="12">The sequence shown here is derived from an EMBL/GenBank/DDBJ whole genome shotgun (WGS) entry which is preliminary data.</text>
</comment>
<evidence type="ECO:0000256" key="6">
    <source>
        <dbReference type="ARBA" id="ARBA00023004"/>
    </source>
</evidence>
<keyword evidence="4 9" id="KW-0479">Metal-binding</keyword>
<keyword evidence="11" id="KW-1133">Transmembrane helix</keyword>
<dbReference type="GO" id="GO:0008395">
    <property type="term" value="F:steroid hydroxylase activity"/>
    <property type="evidence" value="ECO:0007669"/>
    <property type="project" value="TreeGrafter"/>
</dbReference>
<evidence type="ECO:0000256" key="3">
    <source>
        <dbReference type="ARBA" id="ARBA00022617"/>
    </source>
</evidence>
<dbReference type="InterPro" id="IPR017972">
    <property type="entry name" value="Cyt_P450_CS"/>
</dbReference>
<dbReference type="GO" id="GO:0005506">
    <property type="term" value="F:iron ion binding"/>
    <property type="evidence" value="ECO:0007669"/>
    <property type="project" value="InterPro"/>
</dbReference>
<dbReference type="GO" id="GO:0020037">
    <property type="term" value="F:heme binding"/>
    <property type="evidence" value="ECO:0007669"/>
    <property type="project" value="InterPro"/>
</dbReference>
<dbReference type="Proteomes" id="UP000663828">
    <property type="component" value="Unassembled WGS sequence"/>
</dbReference>
<evidence type="ECO:0000313" key="14">
    <source>
        <dbReference type="Proteomes" id="UP000663828"/>
    </source>
</evidence>
<comment type="cofactor">
    <cofactor evidence="1 9">
        <name>heme</name>
        <dbReference type="ChEBI" id="CHEBI:30413"/>
    </cofactor>
</comment>
<dbReference type="InterPro" id="IPR001128">
    <property type="entry name" value="Cyt_P450"/>
</dbReference>
<keyword evidence="3 9" id="KW-0349">Heme</keyword>
<evidence type="ECO:0000256" key="4">
    <source>
        <dbReference type="ARBA" id="ARBA00022723"/>
    </source>
</evidence>
<proteinExistence type="inferred from homology"/>
<evidence type="ECO:0000256" key="11">
    <source>
        <dbReference type="SAM" id="Phobius"/>
    </source>
</evidence>
<keyword evidence="6 9" id="KW-0408">Iron</keyword>
<evidence type="ECO:0000313" key="12">
    <source>
        <dbReference type="EMBL" id="CAF1309131.1"/>
    </source>
</evidence>
<dbReference type="InterPro" id="IPR036396">
    <property type="entry name" value="Cyt_P450_sf"/>
</dbReference>
<evidence type="ECO:0000256" key="9">
    <source>
        <dbReference type="PIRSR" id="PIRSR602401-1"/>
    </source>
</evidence>
<dbReference type="SUPFAM" id="SSF48264">
    <property type="entry name" value="Cytochrome P450"/>
    <property type="match status" value="1"/>
</dbReference>
<evidence type="ECO:0000256" key="2">
    <source>
        <dbReference type="ARBA" id="ARBA00010617"/>
    </source>
</evidence>
<dbReference type="Pfam" id="PF00067">
    <property type="entry name" value="p450"/>
    <property type="match status" value="1"/>
</dbReference>
<dbReference type="Proteomes" id="UP000663852">
    <property type="component" value="Unassembled WGS sequence"/>
</dbReference>
<evidence type="ECO:0000256" key="5">
    <source>
        <dbReference type="ARBA" id="ARBA00023002"/>
    </source>
</evidence>
<evidence type="ECO:0000256" key="1">
    <source>
        <dbReference type="ARBA" id="ARBA00001971"/>
    </source>
</evidence>
<dbReference type="PANTHER" id="PTHR24302">
    <property type="entry name" value="CYTOCHROME P450 FAMILY 3"/>
    <property type="match status" value="1"/>
</dbReference>
<feature type="transmembrane region" description="Helical" evidence="11">
    <location>
        <begin position="6"/>
        <end position="23"/>
    </location>
</feature>